<feature type="non-terminal residue" evidence="2">
    <location>
        <position position="129"/>
    </location>
</feature>
<proteinExistence type="predicted"/>
<dbReference type="Gene3D" id="3.40.50.10490">
    <property type="entry name" value="Glucose-6-phosphate isomerase like protein, domain 1"/>
    <property type="match status" value="1"/>
</dbReference>
<dbReference type="Pfam" id="PF13580">
    <property type="entry name" value="SIS_2"/>
    <property type="match status" value="1"/>
</dbReference>
<dbReference type="EMBL" id="CADCWC010000380">
    <property type="protein sequence ID" value="CAA9548481.1"/>
    <property type="molecule type" value="Genomic_DNA"/>
</dbReference>
<dbReference type="InterPro" id="IPR046348">
    <property type="entry name" value="SIS_dom_sf"/>
</dbReference>
<dbReference type="GO" id="GO:1901135">
    <property type="term" value="P:carbohydrate derivative metabolic process"/>
    <property type="evidence" value="ECO:0007669"/>
    <property type="project" value="InterPro"/>
</dbReference>
<evidence type="ECO:0000313" key="2">
    <source>
        <dbReference type="EMBL" id="CAA9548481.1"/>
    </source>
</evidence>
<accession>A0A6J4UIT1</accession>
<evidence type="ECO:0000259" key="1">
    <source>
        <dbReference type="Pfam" id="PF13580"/>
    </source>
</evidence>
<dbReference type="InterPro" id="IPR001347">
    <property type="entry name" value="SIS_dom"/>
</dbReference>
<keyword evidence="2" id="KW-0413">Isomerase</keyword>
<dbReference type="AlphaFoldDB" id="A0A6J4UIT1"/>
<feature type="domain" description="SIS" evidence="1">
    <location>
        <begin position="18"/>
        <end position="89"/>
    </location>
</feature>
<dbReference type="EC" id="5.3.1.-" evidence="2"/>
<dbReference type="SUPFAM" id="SSF53697">
    <property type="entry name" value="SIS domain"/>
    <property type="match status" value="1"/>
</dbReference>
<reference evidence="2" key="1">
    <citation type="submission" date="2020-02" db="EMBL/GenBank/DDBJ databases">
        <authorList>
            <person name="Meier V. D."/>
        </authorList>
    </citation>
    <scope>NUCLEOTIDE SEQUENCE</scope>
    <source>
        <strain evidence="2">AVDCRST_MAG79</strain>
    </source>
</reference>
<dbReference type="GO" id="GO:0097367">
    <property type="term" value="F:carbohydrate derivative binding"/>
    <property type="evidence" value="ECO:0007669"/>
    <property type="project" value="InterPro"/>
</dbReference>
<sequence length="129" mass="13314">MTARSPTAHRLDALVAERERVLAAFLTCEQDRLARACHDLARALSRGGTLLAWGDGPAATDAAHVAVEFVHPVIVGKRALPALATAHDLGLARGDDVALALAHGPAGARVDRFIADAGARGLLTLAITG</sequence>
<gene>
    <name evidence="2" type="ORF">AVDCRST_MAG79-2501</name>
</gene>
<dbReference type="GO" id="GO:0016853">
    <property type="term" value="F:isomerase activity"/>
    <property type="evidence" value="ECO:0007669"/>
    <property type="project" value="UniProtKB-KW"/>
</dbReference>
<name>A0A6J4UIT1_9ACTN</name>
<protein>
    <submittedName>
        <fullName evidence="2">Phosphoheptose isomerase 1</fullName>
        <ecNumber evidence="2">5.3.1.-</ecNumber>
    </submittedName>
</protein>
<organism evidence="2">
    <name type="scientific">uncultured Thermoleophilia bacterium</name>
    <dbReference type="NCBI Taxonomy" id="1497501"/>
    <lineage>
        <taxon>Bacteria</taxon>
        <taxon>Bacillati</taxon>
        <taxon>Actinomycetota</taxon>
        <taxon>Thermoleophilia</taxon>
        <taxon>environmental samples</taxon>
    </lineage>
</organism>